<dbReference type="RefSeq" id="WP_145435480.1">
    <property type="nucleotide sequence ID" value="NZ_CP036339.1"/>
</dbReference>
<keyword evidence="2" id="KW-1133">Transmembrane helix</keyword>
<feature type="transmembrane region" description="Helical" evidence="2">
    <location>
        <begin position="301"/>
        <end position="322"/>
    </location>
</feature>
<feature type="domain" description="Threonine/serine exporter-like N-terminal" evidence="3">
    <location>
        <begin position="16"/>
        <end position="254"/>
    </location>
</feature>
<dbReference type="InterPro" id="IPR051361">
    <property type="entry name" value="ThrE/Ser_Exporter"/>
</dbReference>
<feature type="transmembrane region" description="Helical" evidence="2">
    <location>
        <begin position="234"/>
        <end position="257"/>
    </location>
</feature>
<feature type="transmembrane region" description="Helical" evidence="2">
    <location>
        <begin position="202"/>
        <end position="222"/>
    </location>
</feature>
<dbReference type="OrthoDB" id="235893at2"/>
<dbReference type="GO" id="GO:0022857">
    <property type="term" value="F:transmembrane transporter activity"/>
    <property type="evidence" value="ECO:0007669"/>
    <property type="project" value="InterPro"/>
</dbReference>
<feature type="transmembrane region" description="Helical" evidence="2">
    <location>
        <begin position="147"/>
        <end position="163"/>
    </location>
</feature>
<dbReference type="Proteomes" id="UP000317909">
    <property type="component" value="Chromosome"/>
</dbReference>
<evidence type="ECO:0000313" key="4">
    <source>
        <dbReference type="EMBL" id="QDT75696.1"/>
    </source>
</evidence>
<keyword evidence="5" id="KW-1185">Reference proteome</keyword>
<feature type="transmembrane region" description="Helical" evidence="2">
    <location>
        <begin position="390"/>
        <end position="410"/>
    </location>
</feature>
<dbReference type="KEGG" id="llh:I41_49380"/>
<dbReference type="EMBL" id="CP036339">
    <property type="protein sequence ID" value="QDT75696.1"/>
    <property type="molecule type" value="Genomic_DNA"/>
</dbReference>
<keyword evidence="2" id="KW-0472">Membrane</keyword>
<evidence type="ECO:0000313" key="5">
    <source>
        <dbReference type="Proteomes" id="UP000317909"/>
    </source>
</evidence>
<accession>A0A517U509</accession>
<reference evidence="4 5" key="1">
    <citation type="submission" date="2019-02" db="EMBL/GenBank/DDBJ databases">
        <title>Deep-cultivation of Planctomycetes and their phenomic and genomic characterization uncovers novel biology.</title>
        <authorList>
            <person name="Wiegand S."/>
            <person name="Jogler M."/>
            <person name="Boedeker C."/>
            <person name="Pinto D."/>
            <person name="Vollmers J."/>
            <person name="Rivas-Marin E."/>
            <person name="Kohn T."/>
            <person name="Peeters S.H."/>
            <person name="Heuer A."/>
            <person name="Rast P."/>
            <person name="Oberbeckmann S."/>
            <person name="Bunk B."/>
            <person name="Jeske O."/>
            <person name="Meyerdierks A."/>
            <person name="Storesund J.E."/>
            <person name="Kallscheuer N."/>
            <person name="Luecker S."/>
            <person name="Lage O.M."/>
            <person name="Pohl T."/>
            <person name="Merkel B.J."/>
            <person name="Hornburger P."/>
            <person name="Mueller R.-W."/>
            <person name="Bruemmer F."/>
            <person name="Labrenz M."/>
            <person name="Spormann A.M."/>
            <person name="Op den Camp H."/>
            <person name="Overmann J."/>
            <person name="Amann R."/>
            <person name="Jetten M.S.M."/>
            <person name="Mascher T."/>
            <person name="Medema M.H."/>
            <person name="Devos D.P."/>
            <person name="Kaster A.-K."/>
            <person name="Ovreas L."/>
            <person name="Rohde M."/>
            <person name="Galperin M.Y."/>
            <person name="Jogler C."/>
        </authorList>
    </citation>
    <scope>NUCLEOTIDE SEQUENCE [LARGE SCALE GENOMIC DNA]</scope>
    <source>
        <strain evidence="4 5">I41</strain>
    </source>
</reference>
<dbReference type="PANTHER" id="PTHR31082:SF4">
    <property type="entry name" value="PHEROMONE-REGULATED MEMBRANE PROTEIN 10"/>
    <property type="match status" value="1"/>
</dbReference>
<name>A0A517U509_9BACT</name>
<dbReference type="InterPro" id="IPR010619">
    <property type="entry name" value="ThrE-like_N"/>
</dbReference>
<dbReference type="AlphaFoldDB" id="A0A517U509"/>
<proteinExistence type="inferred from homology"/>
<protein>
    <recommendedName>
        <fullName evidence="3">Threonine/serine exporter-like N-terminal domain-containing protein</fullName>
    </recommendedName>
</protein>
<gene>
    <name evidence="4" type="ORF">I41_49380</name>
</gene>
<feature type="transmembrane region" description="Helical" evidence="2">
    <location>
        <begin position="277"/>
        <end position="294"/>
    </location>
</feature>
<evidence type="ECO:0000256" key="1">
    <source>
        <dbReference type="ARBA" id="ARBA00034125"/>
    </source>
</evidence>
<feature type="transmembrane region" description="Helical" evidence="2">
    <location>
        <begin position="170"/>
        <end position="190"/>
    </location>
</feature>
<organism evidence="4 5">
    <name type="scientific">Lacipirellula limnantheis</name>
    <dbReference type="NCBI Taxonomy" id="2528024"/>
    <lineage>
        <taxon>Bacteria</taxon>
        <taxon>Pseudomonadati</taxon>
        <taxon>Planctomycetota</taxon>
        <taxon>Planctomycetia</taxon>
        <taxon>Pirellulales</taxon>
        <taxon>Lacipirellulaceae</taxon>
        <taxon>Lacipirellula</taxon>
    </lineage>
</organism>
<feature type="transmembrane region" description="Helical" evidence="2">
    <location>
        <begin position="351"/>
        <end position="370"/>
    </location>
</feature>
<comment type="similarity">
    <text evidence="1">Belongs to the ThrE exporter (TC 2.A.79) family.</text>
</comment>
<keyword evidence="2" id="KW-0812">Transmembrane</keyword>
<evidence type="ECO:0000259" key="3">
    <source>
        <dbReference type="Pfam" id="PF06738"/>
    </source>
</evidence>
<evidence type="ECO:0000256" key="2">
    <source>
        <dbReference type="SAM" id="Phobius"/>
    </source>
</evidence>
<feature type="transmembrane region" description="Helical" evidence="2">
    <location>
        <begin position="328"/>
        <end position="344"/>
    </location>
</feature>
<sequence length="434" mass="46668">MNAKPAKTDTNELLEFMFRLGQAFLASGEQTANVELVLRRVASAYGVRRSRVVTFPTAIFISIHDGAAERVTLAEGPTETLRLDQIADVYTLGDVAQRGDLPPREGIKRLTEILRKQPRFGLAGSVVGHSILSIGVAMVLLSTPWNLAAACVLGAVVGLVKALNRNRAVLAVPLPVVVAALVSGLTYLAIKNGLPVDPLHVLVPPLVTFLPGAMLTLGMVELAYGDMVSGSSRLVTGFVQLVLLAFGLAAGAVLAGYQPENLVDVADEVVAARWTAWLPWVGVIVFGTGVYLHFSAPRKSWPWMMLVLLTAYATQQIAAAYVGRTASGFFGMLIATPLGYLIHLRFKGPPAVVTFLPTFWLLVPGALGLVSVKHMLSDRAAGLDGMTTTVFVFASVALGTLMGASLYKWLTERFGSWQLQIGRAGRYFRRDNKR</sequence>
<feature type="transmembrane region" description="Helical" evidence="2">
    <location>
        <begin position="120"/>
        <end position="141"/>
    </location>
</feature>
<dbReference type="Pfam" id="PF06738">
    <property type="entry name" value="ThrE"/>
    <property type="match status" value="1"/>
</dbReference>
<dbReference type="PANTHER" id="PTHR31082">
    <property type="entry name" value="PHEROMONE-REGULATED MEMBRANE PROTEIN 10"/>
    <property type="match status" value="1"/>
</dbReference>